<accession>A0A266Q4M8</accession>
<dbReference type="EMBL" id="NHNI01000002">
    <property type="protein sequence ID" value="OZY84823.1"/>
    <property type="molecule type" value="Genomic_DNA"/>
</dbReference>
<dbReference type="AlphaFoldDB" id="A0A266Q4M8"/>
<gene>
    <name evidence="1" type="ORF">CBP51_16815</name>
</gene>
<dbReference type="Gene3D" id="3.90.1690.10">
    <property type="entry name" value="phage-related protein like domain"/>
    <property type="match status" value="1"/>
</dbReference>
<comment type="caution">
    <text evidence="1">The sequence shown here is derived from an EMBL/GenBank/DDBJ whole genome shotgun (WGS) entry which is preliminary data.</text>
</comment>
<evidence type="ECO:0008006" key="3">
    <source>
        <dbReference type="Google" id="ProtNLM"/>
    </source>
</evidence>
<organism evidence="1 2">
    <name type="scientific">Cellvibrio mixtus</name>
    <dbReference type="NCBI Taxonomy" id="39650"/>
    <lineage>
        <taxon>Bacteria</taxon>
        <taxon>Pseudomonadati</taxon>
        <taxon>Pseudomonadota</taxon>
        <taxon>Gammaproteobacteria</taxon>
        <taxon>Cellvibrionales</taxon>
        <taxon>Cellvibrionaceae</taxon>
        <taxon>Cellvibrio</taxon>
    </lineage>
</organism>
<dbReference type="RefSeq" id="WP_094985820.1">
    <property type="nucleotide sequence ID" value="NZ_NHNI01000002.1"/>
</dbReference>
<keyword evidence="2" id="KW-1185">Reference proteome</keyword>
<protein>
    <recommendedName>
        <fullName evidence="3">Major capsid protein E</fullName>
    </recommendedName>
</protein>
<reference evidence="2" key="1">
    <citation type="submission" date="2017-05" db="EMBL/GenBank/DDBJ databases">
        <authorList>
            <person name="Barney B.M."/>
        </authorList>
    </citation>
    <scope>NUCLEOTIDE SEQUENCE [LARGE SCALE GENOMIC DNA]</scope>
    <source>
        <strain evidence="2">PSBB022</strain>
    </source>
</reference>
<dbReference type="InterPro" id="IPR053738">
    <property type="entry name" value="Lambda_capsid_assembly"/>
</dbReference>
<name>A0A266Q4M8_9GAMM</name>
<evidence type="ECO:0000313" key="1">
    <source>
        <dbReference type="EMBL" id="OZY84823.1"/>
    </source>
</evidence>
<evidence type="ECO:0000313" key="2">
    <source>
        <dbReference type="Proteomes" id="UP000216101"/>
    </source>
</evidence>
<dbReference type="Proteomes" id="UP000216101">
    <property type="component" value="Unassembled WGS sequence"/>
</dbReference>
<proteinExistence type="predicted"/>
<sequence>MNNKQVRVIDPILSTVARGYQDPRFVGHLLFPTVFVTASGGQIIEFNKDSWTEYNLERAPGGDVVEVDFGYAGKPYTLRQDSVRGKVPREYLRDAAAVPGIDLGTGAVNNAMSIIRRSQEIAQAKLARDASRYAASNKMDLTASSWNNPDLNPVTGIKLGCEQVADETGFEPTKFVLSGAAWRALSLNPHTLGLFTRGEVEDLIITPAMLAAKLDIEEIAVGRTKSKNSSGVMAPVWGTDAVLAFTQVGAMNNALPSYGYTYTMLGNPAVEQSWYNNGNNSWMYPVNNEYSPVIAGADAGYLFIGAGAAFSG</sequence>